<evidence type="ECO:0000313" key="3">
    <source>
        <dbReference type="Proteomes" id="UP000887116"/>
    </source>
</evidence>
<gene>
    <name evidence="2" type="ORF">TNCT_440001</name>
    <name evidence="1" type="ORF">TNCT_709591</name>
</gene>
<dbReference type="AlphaFoldDB" id="A0A8X6LRK7"/>
<organism evidence="2 3">
    <name type="scientific">Trichonephila clavata</name>
    <name type="common">Joro spider</name>
    <name type="synonym">Nephila clavata</name>
    <dbReference type="NCBI Taxonomy" id="2740835"/>
    <lineage>
        <taxon>Eukaryota</taxon>
        <taxon>Metazoa</taxon>
        <taxon>Ecdysozoa</taxon>
        <taxon>Arthropoda</taxon>
        <taxon>Chelicerata</taxon>
        <taxon>Arachnida</taxon>
        <taxon>Araneae</taxon>
        <taxon>Araneomorphae</taxon>
        <taxon>Entelegynae</taxon>
        <taxon>Araneoidea</taxon>
        <taxon>Nephilidae</taxon>
        <taxon>Trichonephila</taxon>
    </lineage>
</organism>
<comment type="caution">
    <text evidence="2">The sequence shown here is derived from an EMBL/GenBank/DDBJ whole genome shotgun (WGS) entry which is preliminary data.</text>
</comment>
<evidence type="ECO:0000313" key="1">
    <source>
        <dbReference type="EMBL" id="GFR06646.1"/>
    </source>
</evidence>
<dbReference type="EMBL" id="BMAO01037376">
    <property type="protein sequence ID" value="GFR17319.1"/>
    <property type="molecule type" value="Genomic_DNA"/>
</dbReference>
<proteinExistence type="predicted"/>
<accession>A0A8X6LRK7</accession>
<dbReference type="EMBL" id="BMAO01006171">
    <property type="protein sequence ID" value="GFR06646.1"/>
    <property type="molecule type" value="Genomic_DNA"/>
</dbReference>
<dbReference type="OrthoDB" id="6442966at2759"/>
<sequence length="116" mass="13831">MWRTSSLSKKMKKWIVFLLQNDRLLRRLGMEFRSLYSDPGKRSECHLHTKCHFVTTLSIYSSDMQCVLHILESHLLVSWHHYIIVSLSCFEPLQSVLHAYKQYLSQGRYLDEQIQS</sequence>
<reference evidence="2" key="1">
    <citation type="submission" date="2020-07" db="EMBL/GenBank/DDBJ databases">
        <title>Multicomponent nature underlies the extraordinary mechanical properties of spider dragline silk.</title>
        <authorList>
            <person name="Kono N."/>
            <person name="Nakamura H."/>
            <person name="Mori M."/>
            <person name="Yoshida Y."/>
            <person name="Ohtoshi R."/>
            <person name="Malay A.D."/>
            <person name="Moran D.A.P."/>
            <person name="Tomita M."/>
            <person name="Numata K."/>
            <person name="Arakawa K."/>
        </authorList>
    </citation>
    <scope>NUCLEOTIDE SEQUENCE</scope>
</reference>
<name>A0A8X6LRK7_TRICU</name>
<dbReference type="Proteomes" id="UP000887116">
    <property type="component" value="Unassembled WGS sequence"/>
</dbReference>
<keyword evidence="3" id="KW-1185">Reference proteome</keyword>
<evidence type="ECO:0000313" key="2">
    <source>
        <dbReference type="EMBL" id="GFR17319.1"/>
    </source>
</evidence>
<protein>
    <submittedName>
        <fullName evidence="2">Uncharacterized protein</fullName>
    </submittedName>
</protein>